<dbReference type="AlphaFoldDB" id="A0A919PGN4"/>
<dbReference type="EMBL" id="BONQ01000025">
    <property type="protein sequence ID" value="GIG43604.1"/>
    <property type="molecule type" value="Genomic_DNA"/>
</dbReference>
<dbReference type="Pfam" id="PF09438">
    <property type="entry name" value="DUF2017"/>
    <property type="match status" value="1"/>
</dbReference>
<name>A0A919PGN4_9ACTN</name>
<comment type="caution">
    <text evidence="1">The sequence shown here is derived from an EMBL/GenBank/DDBJ whole genome shotgun (WGS) entry which is preliminary data.</text>
</comment>
<reference evidence="1" key="1">
    <citation type="submission" date="2021-01" db="EMBL/GenBank/DDBJ databases">
        <title>Whole genome shotgun sequence of Dactylosporangium siamense NBRC 106093.</title>
        <authorList>
            <person name="Komaki H."/>
            <person name="Tamura T."/>
        </authorList>
    </citation>
    <scope>NUCLEOTIDE SEQUENCE</scope>
    <source>
        <strain evidence="1">NBRC 106093</strain>
    </source>
</reference>
<evidence type="ECO:0000313" key="1">
    <source>
        <dbReference type="EMBL" id="GIG43604.1"/>
    </source>
</evidence>
<proteinExistence type="predicted"/>
<accession>A0A919PGN4</accession>
<protein>
    <recommendedName>
        <fullName evidence="3">DUF2017 domain-containing protein</fullName>
    </recommendedName>
</protein>
<organism evidence="1 2">
    <name type="scientific">Dactylosporangium siamense</name>
    <dbReference type="NCBI Taxonomy" id="685454"/>
    <lineage>
        <taxon>Bacteria</taxon>
        <taxon>Bacillati</taxon>
        <taxon>Actinomycetota</taxon>
        <taxon>Actinomycetes</taxon>
        <taxon>Micromonosporales</taxon>
        <taxon>Micromonosporaceae</taxon>
        <taxon>Dactylosporangium</taxon>
    </lineage>
</organism>
<keyword evidence="2" id="KW-1185">Reference proteome</keyword>
<dbReference type="InterPro" id="IPR018561">
    <property type="entry name" value="AosR"/>
</dbReference>
<dbReference type="Proteomes" id="UP000660611">
    <property type="component" value="Unassembled WGS sequence"/>
</dbReference>
<evidence type="ECO:0008006" key="3">
    <source>
        <dbReference type="Google" id="ProtNLM"/>
    </source>
</evidence>
<gene>
    <name evidence="1" type="ORF">Dsi01nite_016450</name>
</gene>
<evidence type="ECO:0000313" key="2">
    <source>
        <dbReference type="Proteomes" id="UP000660611"/>
    </source>
</evidence>
<sequence>MTMFVRNGTVCVARFGPAEAAVLNEVMLEVITLLSEGFDRTDPVITRLFPDMYRNDASASEELRRYLEDDLRSAKLEQAALLLDVLPVEGGEVALDEEQAEAWLRALTDVRLTLGSRLGIDDDDVDVEEELDEAILKDPTSARVGQLSVYQYLTYLQESLVGALMG</sequence>